<evidence type="ECO:0000256" key="13">
    <source>
        <dbReference type="PIRSR" id="PIRSR602401-1"/>
    </source>
</evidence>
<keyword evidence="10 13" id="KW-0408">Iron</keyword>
<name>A7T3R2_NEMVE</name>
<evidence type="ECO:0000256" key="14">
    <source>
        <dbReference type="RuleBase" id="RU000461"/>
    </source>
</evidence>
<sequence>MIELCVPALLISLALIYIFYSRKERLPPGPAPWPIIGNLDLLIRKEALYKTFTNLSHKYGGVFRLYLGSKPVVVLNGKAIYDSLARQPSVFAGRPTLPPSLDFGMDPDYGVLDYGPLWKFYKKLGHSAVRVHGTDRLNEAIRVEVDEVCRRLDSLDGQPVDISKEFGIATTNVICARLFGSRYDVHDPEFLRIYEIHNKISRVVMSSRSLSDVFPFLVNILPESKERRELRELLQERYTIIWRKYKEHEQTFTPGVIRDYTDLLIDAKLSEKNSHKLTENGIISTGLASQFLAGSETTASTLSWSVVYLLNDSDVQERIHNELDDVIGKGQLPQLSHKKKLPVLEAFTAETLRLSCIGPLGMPHKTTRDTFLRGHAIPKGTTVVPNLWSLHHDSTEWKDPFKFDINRFLEDGVFRAPANDAYLPFSAGPRVCLGEELARSELFLFLARLLQKFDFVTPLGLEVPSLDAEDSGIVLHPKPFLACARRRKFSTTNENKLLPTNNQSRTN</sequence>
<evidence type="ECO:0000256" key="8">
    <source>
        <dbReference type="ARBA" id="ARBA00022848"/>
    </source>
</evidence>
<protein>
    <submittedName>
        <fullName evidence="15">Uncharacterized protein</fullName>
    </submittedName>
</protein>
<comment type="subcellular location">
    <subcellularLocation>
        <location evidence="3">Endoplasmic reticulum membrane</location>
        <topology evidence="3">Peripheral membrane protein</topology>
    </subcellularLocation>
    <subcellularLocation>
        <location evidence="2">Microsome membrane</location>
        <topology evidence="2">Peripheral membrane protein</topology>
    </subcellularLocation>
</comment>
<dbReference type="GO" id="GO:0005789">
    <property type="term" value="C:endoplasmic reticulum membrane"/>
    <property type="evidence" value="ECO:0007669"/>
    <property type="project" value="UniProtKB-SubCell"/>
</dbReference>
<evidence type="ECO:0000256" key="4">
    <source>
        <dbReference type="ARBA" id="ARBA00010617"/>
    </source>
</evidence>
<comment type="cofactor">
    <cofactor evidence="1 13">
        <name>heme</name>
        <dbReference type="ChEBI" id="CHEBI:30413"/>
    </cofactor>
</comment>
<dbReference type="PRINTS" id="PR00463">
    <property type="entry name" value="EP450I"/>
</dbReference>
<keyword evidence="11 14" id="KW-0503">Monooxygenase</keyword>
<evidence type="ECO:0000256" key="5">
    <source>
        <dbReference type="ARBA" id="ARBA00022617"/>
    </source>
</evidence>
<dbReference type="eggNOG" id="KOG0156">
    <property type="taxonomic scope" value="Eukaryota"/>
</dbReference>
<dbReference type="STRING" id="45351.A7T3R2"/>
<evidence type="ECO:0000256" key="2">
    <source>
        <dbReference type="ARBA" id="ARBA00004174"/>
    </source>
</evidence>
<dbReference type="HOGENOM" id="CLU_001570_22_0_1"/>
<accession>A7T3R2</accession>
<evidence type="ECO:0000256" key="6">
    <source>
        <dbReference type="ARBA" id="ARBA00022723"/>
    </source>
</evidence>
<dbReference type="InParanoid" id="A7T3R2"/>
<dbReference type="InterPro" id="IPR036396">
    <property type="entry name" value="Cyt_P450_sf"/>
</dbReference>
<dbReference type="PhylomeDB" id="A7T3R2"/>
<gene>
    <name evidence="15" type="ORF">NEMVEDRAFT_v1g221914</name>
</gene>
<evidence type="ECO:0000256" key="12">
    <source>
        <dbReference type="ARBA" id="ARBA00023136"/>
    </source>
</evidence>
<evidence type="ECO:0000256" key="7">
    <source>
        <dbReference type="ARBA" id="ARBA00022824"/>
    </source>
</evidence>
<dbReference type="GO" id="GO:0006082">
    <property type="term" value="P:organic acid metabolic process"/>
    <property type="evidence" value="ECO:0000318"/>
    <property type="project" value="GO_Central"/>
</dbReference>
<dbReference type="Proteomes" id="UP000001593">
    <property type="component" value="Unassembled WGS sequence"/>
</dbReference>
<dbReference type="InterPro" id="IPR017972">
    <property type="entry name" value="Cyt_P450_CS"/>
</dbReference>
<dbReference type="PROSITE" id="PS00086">
    <property type="entry name" value="CYTOCHROME_P450"/>
    <property type="match status" value="1"/>
</dbReference>
<keyword evidence="5 13" id="KW-0349">Heme</keyword>
<evidence type="ECO:0000256" key="1">
    <source>
        <dbReference type="ARBA" id="ARBA00001971"/>
    </source>
</evidence>
<dbReference type="AlphaFoldDB" id="A7T3R2"/>
<dbReference type="Gene3D" id="1.10.630.10">
    <property type="entry name" value="Cytochrome P450"/>
    <property type="match status" value="1"/>
</dbReference>
<dbReference type="PRINTS" id="PR00385">
    <property type="entry name" value="P450"/>
</dbReference>
<dbReference type="EMBL" id="DS470608">
    <property type="protein sequence ID" value="EDO29403.1"/>
    <property type="molecule type" value="Genomic_DNA"/>
</dbReference>
<dbReference type="GO" id="GO:0016712">
    <property type="term" value="F:oxidoreductase activity, acting on paired donors, with incorporation or reduction of molecular oxygen, reduced flavin or flavoprotein as one donor, and incorporation of one atom of oxygen"/>
    <property type="evidence" value="ECO:0000318"/>
    <property type="project" value="GO_Central"/>
</dbReference>
<evidence type="ECO:0000256" key="3">
    <source>
        <dbReference type="ARBA" id="ARBA00004406"/>
    </source>
</evidence>
<keyword evidence="7" id="KW-0256">Endoplasmic reticulum</keyword>
<dbReference type="OrthoDB" id="1103324at2759"/>
<keyword evidence="12" id="KW-0472">Membrane</keyword>
<evidence type="ECO:0000256" key="10">
    <source>
        <dbReference type="ARBA" id="ARBA00023004"/>
    </source>
</evidence>
<dbReference type="PANTHER" id="PTHR24289">
    <property type="entry name" value="STEROID 17-ALPHA-HYDROXYLASE/17,20 LYASE"/>
    <property type="match status" value="1"/>
</dbReference>
<dbReference type="GO" id="GO:0006805">
    <property type="term" value="P:xenobiotic metabolic process"/>
    <property type="evidence" value="ECO:0000318"/>
    <property type="project" value="GO_Central"/>
</dbReference>
<proteinExistence type="inferred from homology"/>
<dbReference type="Pfam" id="PF00067">
    <property type="entry name" value="p450"/>
    <property type="match status" value="1"/>
</dbReference>
<comment type="similarity">
    <text evidence="4 14">Belongs to the cytochrome P450 family.</text>
</comment>
<dbReference type="PANTHER" id="PTHR24289:SF1">
    <property type="entry name" value="STEROID 17-ALPHA-HYDROXYLASE_17,20 LYASE"/>
    <property type="match status" value="1"/>
</dbReference>
<dbReference type="InterPro" id="IPR002401">
    <property type="entry name" value="Cyt_P450_E_grp-I"/>
</dbReference>
<dbReference type="FunFam" id="1.10.630.10:FF:000238">
    <property type="entry name" value="Cytochrome P450 2A6"/>
    <property type="match status" value="1"/>
</dbReference>
<dbReference type="SUPFAM" id="SSF48264">
    <property type="entry name" value="Cytochrome P450"/>
    <property type="match status" value="1"/>
</dbReference>
<keyword evidence="16" id="KW-1185">Reference proteome</keyword>
<reference evidence="15 16" key="1">
    <citation type="journal article" date="2007" name="Science">
        <title>Sea anemone genome reveals ancestral eumetazoan gene repertoire and genomic organization.</title>
        <authorList>
            <person name="Putnam N.H."/>
            <person name="Srivastava M."/>
            <person name="Hellsten U."/>
            <person name="Dirks B."/>
            <person name="Chapman J."/>
            <person name="Salamov A."/>
            <person name="Terry A."/>
            <person name="Shapiro H."/>
            <person name="Lindquist E."/>
            <person name="Kapitonov V.V."/>
            <person name="Jurka J."/>
            <person name="Genikhovich G."/>
            <person name="Grigoriev I.V."/>
            <person name="Lucas S.M."/>
            <person name="Steele R.E."/>
            <person name="Finnerty J.R."/>
            <person name="Technau U."/>
            <person name="Martindale M.Q."/>
            <person name="Rokhsar D.S."/>
        </authorList>
    </citation>
    <scope>NUCLEOTIDE SEQUENCE [LARGE SCALE GENOMIC DNA]</scope>
    <source>
        <strain evidence="16">CH2 X CH6</strain>
    </source>
</reference>
<keyword evidence="8" id="KW-0492">Microsome</keyword>
<dbReference type="CDD" id="cd11027">
    <property type="entry name" value="CYP17A1-like"/>
    <property type="match status" value="1"/>
</dbReference>
<evidence type="ECO:0000256" key="11">
    <source>
        <dbReference type="ARBA" id="ARBA00023033"/>
    </source>
</evidence>
<dbReference type="InterPro" id="IPR001128">
    <property type="entry name" value="Cyt_P450"/>
</dbReference>
<evidence type="ECO:0000256" key="9">
    <source>
        <dbReference type="ARBA" id="ARBA00023002"/>
    </source>
</evidence>
<dbReference type="GO" id="GO:0005506">
    <property type="term" value="F:iron ion binding"/>
    <property type="evidence" value="ECO:0007669"/>
    <property type="project" value="InterPro"/>
</dbReference>
<organism evidence="15 16">
    <name type="scientific">Nematostella vectensis</name>
    <name type="common">Starlet sea anemone</name>
    <dbReference type="NCBI Taxonomy" id="45351"/>
    <lineage>
        <taxon>Eukaryota</taxon>
        <taxon>Metazoa</taxon>
        <taxon>Cnidaria</taxon>
        <taxon>Anthozoa</taxon>
        <taxon>Hexacorallia</taxon>
        <taxon>Actiniaria</taxon>
        <taxon>Edwardsiidae</taxon>
        <taxon>Nematostella</taxon>
    </lineage>
</organism>
<dbReference type="KEGG" id="nve:5499972"/>
<dbReference type="GO" id="GO:0020037">
    <property type="term" value="F:heme binding"/>
    <property type="evidence" value="ECO:0000318"/>
    <property type="project" value="GO_Central"/>
</dbReference>
<feature type="binding site" description="axial binding residue" evidence="13">
    <location>
        <position position="432"/>
    </location>
    <ligand>
        <name>heme</name>
        <dbReference type="ChEBI" id="CHEBI:30413"/>
    </ligand>
    <ligandPart>
        <name>Fe</name>
        <dbReference type="ChEBI" id="CHEBI:18248"/>
    </ligandPart>
</feature>
<dbReference type="GO" id="GO:0005737">
    <property type="term" value="C:cytoplasm"/>
    <property type="evidence" value="ECO:0000318"/>
    <property type="project" value="GO_Central"/>
</dbReference>
<evidence type="ECO:0000313" key="16">
    <source>
        <dbReference type="Proteomes" id="UP000001593"/>
    </source>
</evidence>
<evidence type="ECO:0000313" key="15">
    <source>
        <dbReference type="EMBL" id="EDO29403.1"/>
    </source>
</evidence>
<keyword evidence="9 14" id="KW-0560">Oxidoreductase</keyword>
<keyword evidence="6 13" id="KW-0479">Metal-binding</keyword>